<dbReference type="EMBL" id="CP011801">
    <property type="protein sequence ID" value="ALA61125.1"/>
    <property type="molecule type" value="Genomic_DNA"/>
</dbReference>
<protein>
    <submittedName>
        <fullName evidence="1">Uncharacterized protein</fullName>
    </submittedName>
</protein>
<evidence type="ECO:0000313" key="2">
    <source>
        <dbReference type="Proteomes" id="UP000069205"/>
    </source>
</evidence>
<accession>A0A0K2GJJ8</accession>
<sequence>MPDGASMTSPRQVKWIHTLRQRILIGILPPRTLVETAIRTTLRKRRFRIINPVLTPR</sequence>
<dbReference type="AlphaFoldDB" id="A0A0K2GJJ8"/>
<keyword evidence="2" id="KW-1185">Reference proteome</keyword>
<reference evidence="1 2" key="1">
    <citation type="journal article" date="2015" name="Proc. Natl. Acad. Sci. U.S.A.">
        <title>Expanded metabolic versatility of ubiquitous nitrite-oxidizing bacteria from the genus Nitrospira.</title>
        <authorList>
            <person name="Koch H."/>
            <person name="Lucker S."/>
            <person name="Albertsen M."/>
            <person name="Kitzinger K."/>
            <person name="Herbold C."/>
            <person name="Spieck E."/>
            <person name="Nielsen P.H."/>
            <person name="Wagner M."/>
            <person name="Daims H."/>
        </authorList>
    </citation>
    <scope>NUCLEOTIDE SEQUENCE [LARGE SCALE GENOMIC DNA]</scope>
    <source>
        <strain evidence="1 2">NSP M-1</strain>
    </source>
</reference>
<proteinExistence type="predicted"/>
<dbReference type="STRING" id="42253.NITMOv2_4756"/>
<name>A0A0K2GJJ8_NITMO</name>
<evidence type="ECO:0000313" key="1">
    <source>
        <dbReference type="EMBL" id="ALA61125.1"/>
    </source>
</evidence>
<dbReference type="KEGG" id="nmv:NITMOv2_4756"/>
<organism evidence="1 2">
    <name type="scientific">Nitrospira moscoviensis</name>
    <dbReference type="NCBI Taxonomy" id="42253"/>
    <lineage>
        <taxon>Bacteria</taxon>
        <taxon>Pseudomonadati</taxon>
        <taxon>Nitrospirota</taxon>
        <taxon>Nitrospiria</taxon>
        <taxon>Nitrospirales</taxon>
        <taxon>Nitrospiraceae</taxon>
        <taxon>Nitrospira</taxon>
    </lineage>
</organism>
<gene>
    <name evidence="1" type="ORF">NITMOv2_4756</name>
</gene>
<dbReference type="Proteomes" id="UP000069205">
    <property type="component" value="Chromosome"/>
</dbReference>